<sequence length="52" mass="6107">MEESQRAKIEAKLKKMIELQTKPQKENKRVKNVPHGTKVIRLRKGSPDKHIM</sequence>
<evidence type="ECO:0000313" key="1">
    <source>
        <dbReference type="EMBL" id="GAJ08410.1"/>
    </source>
</evidence>
<accession>X1VK81</accession>
<organism evidence="1">
    <name type="scientific">marine sediment metagenome</name>
    <dbReference type="NCBI Taxonomy" id="412755"/>
    <lineage>
        <taxon>unclassified sequences</taxon>
        <taxon>metagenomes</taxon>
        <taxon>ecological metagenomes</taxon>
    </lineage>
</organism>
<gene>
    <name evidence="1" type="ORF">S12H4_43504</name>
</gene>
<dbReference type="EMBL" id="BARW01026707">
    <property type="protein sequence ID" value="GAJ08410.1"/>
    <property type="molecule type" value="Genomic_DNA"/>
</dbReference>
<comment type="caution">
    <text evidence="1">The sequence shown here is derived from an EMBL/GenBank/DDBJ whole genome shotgun (WGS) entry which is preliminary data.</text>
</comment>
<dbReference type="AlphaFoldDB" id="X1VK81"/>
<protein>
    <submittedName>
        <fullName evidence="1">Uncharacterized protein</fullName>
    </submittedName>
</protein>
<proteinExistence type="predicted"/>
<name>X1VK81_9ZZZZ</name>
<reference evidence="1" key="1">
    <citation type="journal article" date="2014" name="Front. Microbiol.">
        <title>High frequency of phylogenetically diverse reductive dehalogenase-homologous genes in deep subseafloor sedimentary metagenomes.</title>
        <authorList>
            <person name="Kawai M."/>
            <person name="Futagami T."/>
            <person name="Toyoda A."/>
            <person name="Takaki Y."/>
            <person name="Nishi S."/>
            <person name="Hori S."/>
            <person name="Arai W."/>
            <person name="Tsubouchi T."/>
            <person name="Morono Y."/>
            <person name="Uchiyama I."/>
            <person name="Ito T."/>
            <person name="Fujiyama A."/>
            <person name="Inagaki F."/>
            <person name="Takami H."/>
        </authorList>
    </citation>
    <scope>NUCLEOTIDE SEQUENCE</scope>
    <source>
        <strain evidence="1">Expedition CK06-06</strain>
    </source>
</reference>